<evidence type="ECO:0000256" key="1">
    <source>
        <dbReference type="SAM" id="MobiDB-lite"/>
    </source>
</evidence>
<feature type="region of interest" description="Disordered" evidence="1">
    <location>
        <begin position="201"/>
        <end position="224"/>
    </location>
</feature>
<sequence>MAPGGGRYFCTAGGGLEPFLAREVRARLGATEREEDLCPGTSEAHRQSFKLGSKGEGDNIRLACDMLWDDVSSMLQGQGAGEGPQRIAQRRAGHTAACSKPRGDEPGAPDATGTNRETLGEYIKRIPAAPANKSASSGTKLKCLYTNARSMGNKQEELETCARLQGYDLIGITETWWDRSYDWSVGMEEYRLFRKDRQGRQGGGVTLYVNDQPDGVHGAPPGDG</sequence>
<gene>
    <name evidence="2" type="ORF">GRJ2_002088300</name>
    <name evidence="3" type="ORF">GRJ2_002088400</name>
    <name evidence="4" type="ORF">GRJ2_002088500</name>
    <name evidence="5" type="ORF">GRJ2_002088600</name>
    <name evidence="6" type="ORF">GRJ2_003320800</name>
</gene>
<evidence type="ECO:0000313" key="2">
    <source>
        <dbReference type="EMBL" id="GAB0196230.1"/>
    </source>
</evidence>
<dbReference type="Proteomes" id="UP001623348">
    <property type="component" value="Unassembled WGS sequence"/>
</dbReference>
<evidence type="ECO:0000313" key="4">
    <source>
        <dbReference type="EMBL" id="GAB0196232.1"/>
    </source>
</evidence>
<organism evidence="3 7">
    <name type="scientific">Grus japonensis</name>
    <name type="common">Japanese crane</name>
    <name type="synonym">Red-crowned crane</name>
    <dbReference type="NCBI Taxonomy" id="30415"/>
    <lineage>
        <taxon>Eukaryota</taxon>
        <taxon>Metazoa</taxon>
        <taxon>Chordata</taxon>
        <taxon>Craniata</taxon>
        <taxon>Vertebrata</taxon>
        <taxon>Euteleostomi</taxon>
        <taxon>Archelosauria</taxon>
        <taxon>Archosauria</taxon>
        <taxon>Dinosauria</taxon>
        <taxon>Saurischia</taxon>
        <taxon>Theropoda</taxon>
        <taxon>Coelurosauria</taxon>
        <taxon>Aves</taxon>
        <taxon>Neognathae</taxon>
        <taxon>Neoaves</taxon>
        <taxon>Gruiformes</taxon>
        <taxon>Gruidae</taxon>
        <taxon>Grus</taxon>
    </lineage>
</organism>
<dbReference type="SUPFAM" id="SSF56219">
    <property type="entry name" value="DNase I-like"/>
    <property type="match status" value="1"/>
</dbReference>
<protein>
    <submittedName>
        <fullName evidence="3">Uncharacterized protein</fullName>
    </submittedName>
</protein>
<dbReference type="EMBL" id="BAAFJT010000272">
    <property type="protein sequence ID" value="GAB0208551.1"/>
    <property type="molecule type" value="Genomic_DNA"/>
</dbReference>
<evidence type="ECO:0000313" key="7">
    <source>
        <dbReference type="Proteomes" id="UP001623348"/>
    </source>
</evidence>
<dbReference type="EMBL" id="BAAFJT010000014">
    <property type="protein sequence ID" value="GAB0196231.1"/>
    <property type="molecule type" value="Genomic_DNA"/>
</dbReference>
<evidence type="ECO:0000313" key="5">
    <source>
        <dbReference type="EMBL" id="GAB0196233.1"/>
    </source>
</evidence>
<reference evidence="3 7" key="1">
    <citation type="submission" date="2024-06" db="EMBL/GenBank/DDBJ databases">
        <title>The draft genome of Grus japonensis, version 3.</title>
        <authorList>
            <person name="Nabeshima K."/>
            <person name="Suzuki S."/>
            <person name="Onuma M."/>
        </authorList>
    </citation>
    <scope>NUCLEOTIDE SEQUENCE [LARGE SCALE GENOMIC DNA]</scope>
    <source>
        <strain evidence="3 7">451A</strain>
    </source>
</reference>
<dbReference type="EMBL" id="BAAFJT010000014">
    <property type="protein sequence ID" value="GAB0196233.1"/>
    <property type="molecule type" value="Genomic_DNA"/>
</dbReference>
<feature type="region of interest" description="Disordered" evidence="1">
    <location>
        <begin position="76"/>
        <end position="114"/>
    </location>
</feature>
<evidence type="ECO:0000313" key="3">
    <source>
        <dbReference type="EMBL" id="GAB0196231.1"/>
    </source>
</evidence>
<dbReference type="EMBL" id="BAAFJT010000014">
    <property type="protein sequence ID" value="GAB0196230.1"/>
    <property type="molecule type" value="Genomic_DNA"/>
</dbReference>
<name>A0ABC9XF91_GRUJA</name>
<dbReference type="InterPro" id="IPR036691">
    <property type="entry name" value="Endo/exonu/phosph_ase_sf"/>
</dbReference>
<proteinExistence type="predicted"/>
<evidence type="ECO:0000313" key="6">
    <source>
        <dbReference type="EMBL" id="GAB0208551.1"/>
    </source>
</evidence>
<dbReference type="EMBL" id="BAAFJT010000014">
    <property type="protein sequence ID" value="GAB0196232.1"/>
    <property type="molecule type" value="Genomic_DNA"/>
</dbReference>
<accession>A0ABC9XF91</accession>
<dbReference type="Gene3D" id="3.60.10.10">
    <property type="entry name" value="Endonuclease/exonuclease/phosphatase"/>
    <property type="match status" value="1"/>
</dbReference>
<feature type="region of interest" description="Disordered" evidence="1">
    <location>
        <begin position="32"/>
        <end position="52"/>
    </location>
</feature>
<comment type="caution">
    <text evidence="3">The sequence shown here is derived from an EMBL/GenBank/DDBJ whole genome shotgun (WGS) entry which is preliminary data.</text>
</comment>
<dbReference type="AlphaFoldDB" id="A0ABC9XF91"/>
<keyword evidence="7" id="KW-1185">Reference proteome</keyword>